<name>A0ABW2QPG7_9BURK</name>
<evidence type="ECO:0000256" key="1">
    <source>
        <dbReference type="ARBA" id="ARBA00001424"/>
    </source>
</evidence>
<dbReference type="SUPFAM" id="SSF55920">
    <property type="entry name" value="Creatinase/aminopeptidase"/>
    <property type="match status" value="1"/>
</dbReference>
<dbReference type="PANTHER" id="PTHR43226:SF4">
    <property type="entry name" value="XAA-PRO AMINOPEPTIDASE 3"/>
    <property type="match status" value="1"/>
</dbReference>
<dbReference type="Pfam" id="PF00557">
    <property type="entry name" value="Peptidase_M24"/>
    <property type="match status" value="1"/>
</dbReference>
<dbReference type="PROSITE" id="PS00491">
    <property type="entry name" value="PROLINE_PEPTIDASE"/>
    <property type="match status" value="1"/>
</dbReference>
<keyword evidence="13" id="KW-1185">Reference proteome</keyword>
<comment type="cofactor">
    <cofactor evidence="2">
        <name>Mn(2+)</name>
        <dbReference type="ChEBI" id="CHEBI:29035"/>
    </cofactor>
</comment>
<sequence>MPTGTDPMTTTPYAQRRARVAQAIGPDGIALIPTAPEYPRNRDNDHLYRHDSYFYYLTGFTEPNAFLVITGDGRSTLFCQPKDLEREIWDGIRLGPEAAPAALGVSAAHAIGELDAQLPKLTENRDAVWYPFAIHTGLEARVGKWLERVRARVRFGALCPEQQRDLCGVLDEMRLIKDAHEQDIMRRAAQISARAHVRAMQRSAAMLRAGQEVREYHLDAELLHEFRQHGSQYPAYGSIVAAGANACVLHYRADAAPVRDGELVLIDAGCELDGYASDITRTFPANGRFTGPQRALYDLVLASQEAAMAATKAGARFNDPHEATVKVLAQGMLDLGLLDKNKVGTVADVIEKRAYFPFYMHRTGHWLGMDVHDCGSYVEPTEVGQTSERRDPLSGETITNRPSRILRPGMVLTIEPGLYVRPTEGVPEAFHNIGIRIEDDAIVTDTGCELITRDVPVAANEIEALMRG</sequence>
<keyword evidence="9" id="KW-0464">Manganese</keyword>
<evidence type="ECO:0000256" key="9">
    <source>
        <dbReference type="ARBA" id="ARBA00023211"/>
    </source>
</evidence>
<organism evidence="12 13">
    <name type="scientific">Hydrogenophaga atypica</name>
    <dbReference type="NCBI Taxonomy" id="249409"/>
    <lineage>
        <taxon>Bacteria</taxon>
        <taxon>Pseudomonadati</taxon>
        <taxon>Pseudomonadota</taxon>
        <taxon>Betaproteobacteria</taxon>
        <taxon>Burkholderiales</taxon>
        <taxon>Comamonadaceae</taxon>
        <taxon>Hydrogenophaga</taxon>
    </lineage>
</organism>
<evidence type="ECO:0000256" key="2">
    <source>
        <dbReference type="ARBA" id="ARBA00001936"/>
    </source>
</evidence>
<dbReference type="Gene3D" id="3.90.230.10">
    <property type="entry name" value="Creatinase/methionine aminopeptidase superfamily"/>
    <property type="match status" value="1"/>
</dbReference>
<dbReference type="InterPro" id="IPR036005">
    <property type="entry name" value="Creatinase/aminopeptidase-like"/>
</dbReference>
<dbReference type="EMBL" id="JBHTCA010000022">
    <property type="protein sequence ID" value="MFC7410982.1"/>
    <property type="molecule type" value="Genomic_DNA"/>
</dbReference>
<dbReference type="CDD" id="cd01087">
    <property type="entry name" value="Prolidase"/>
    <property type="match status" value="1"/>
</dbReference>
<protein>
    <recommendedName>
        <fullName evidence="4">Xaa-Pro aminopeptidase</fullName>
        <ecNumber evidence="4">3.4.11.9</ecNumber>
    </recommendedName>
</protein>
<dbReference type="PANTHER" id="PTHR43226">
    <property type="entry name" value="XAA-PRO AMINOPEPTIDASE 3"/>
    <property type="match status" value="1"/>
</dbReference>
<evidence type="ECO:0000256" key="6">
    <source>
        <dbReference type="ARBA" id="ARBA00022723"/>
    </source>
</evidence>
<dbReference type="Gene3D" id="3.40.350.10">
    <property type="entry name" value="Creatinase/prolidase N-terminal domain"/>
    <property type="match status" value="1"/>
</dbReference>
<keyword evidence="6 10" id="KW-0479">Metal-binding</keyword>
<dbReference type="InterPro" id="IPR052433">
    <property type="entry name" value="X-Pro_dipept-like"/>
</dbReference>
<dbReference type="InterPro" id="IPR001131">
    <property type="entry name" value="Peptidase_M24B_aminopep-P_CS"/>
</dbReference>
<gene>
    <name evidence="12" type="ORF">ACFQPB_19145</name>
</gene>
<dbReference type="Proteomes" id="UP001596501">
    <property type="component" value="Unassembled WGS sequence"/>
</dbReference>
<evidence type="ECO:0000256" key="10">
    <source>
        <dbReference type="RuleBase" id="RU000590"/>
    </source>
</evidence>
<keyword evidence="12" id="KW-0031">Aminopeptidase</keyword>
<evidence type="ECO:0000259" key="11">
    <source>
        <dbReference type="SMART" id="SM01011"/>
    </source>
</evidence>
<keyword evidence="8" id="KW-0482">Metalloprotease</keyword>
<feature type="domain" description="Aminopeptidase P N-terminal" evidence="11">
    <location>
        <begin position="8"/>
        <end position="139"/>
    </location>
</feature>
<evidence type="ECO:0000256" key="5">
    <source>
        <dbReference type="ARBA" id="ARBA00022670"/>
    </source>
</evidence>
<proteinExistence type="inferred from homology"/>
<dbReference type="InterPro" id="IPR029149">
    <property type="entry name" value="Creatin/AminoP/Spt16_N"/>
</dbReference>
<evidence type="ECO:0000256" key="8">
    <source>
        <dbReference type="ARBA" id="ARBA00023049"/>
    </source>
</evidence>
<dbReference type="RefSeq" id="WP_382226707.1">
    <property type="nucleotide sequence ID" value="NZ_JBHTCA010000022.1"/>
</dbReference>
<dbReference type="SUPFAM" id="SSF53092">
    <property type="entry name" value="Creatinase/prolidase N-terminal domain"/>
    <property type="match status" value="1"/>
</dbReference>
<dbReference type="Pfam" id="PF05195">
    <property type="entry name" value="AMP_N"/>
    <property type="match status" value="1"/>
</dbReference>
<keyword evidence="7" id="KW-0378">Hydrolase</keyword>
<dbReference type="EC" id="3.4.11.9" evidence="4"/>
<keyword evidence="5" id="KW-0645">Protease</keyword>
<evidence type="ECO:0000313" key="13">
    <source>
        <dbReference type="Proteomes" id="UP001596501"/>
    </source>
</evidence>
<accession>A0ABW2QPG7</accession>
<evidence type="ECO:0000256" key="3">
    <source>
        <dbReference type="ARBA" id="ARBA00008766"/>
    </source>
</evidence>
<evidence type="ECO:0000313" key="12">
    <source>
        <dbReference type="EMBL" id="MFC7410982.1"/>
    </source>
</evidence>
<dbReference type="InterPro" id="IPR000994">
    <property type="entry name" value="Pept_M24"/>
</dbReference>
<evidence type="ECO:0000256" key="7">
    <source>
        <dbReference type="ARBA" id="ARBA00022801"/>
    </source>
</evidence>
<dbReference type="InterPro" id="IPR007865">
    <property type="entry name" value="Aminopep_P_N"/>
</dbReference>
<dbReference type="SMART" id="SM01011">
    <property type="entry name" value="AMP_N"/>
    <property type="match status" value="1"/>
</dbReference>
<comment type="similarity">
    <text evidence="3 10">Belongs to the peptidase M24B family.</text>
</comment>
<dbReference type="GO" id="GO:0004177">
    <property type="term" value="F:aminopeptidase activity"/>
    <property type="evidence" value="ECO:0007669"/>
    <property type="project" value="UniProtKB-KW"/>
</dbReference>
<evidence type="ECO:0000256" key="4">
    <source>
        <dbReference type="ARBA" id="ARBA00012574"/>
    </source>
</evidence>
<reference evidence="13" key="1">
    <citation type="journal article" date="2019" name="Int. J. Syst. Evol. Microbiol.">
        <title>The Global Catalogue of Microorganisms (GCM) 10K type strain sequencing project: providing services to taxonomists for standard genome sequencing and annotation.</title>
        <authorList>
            <consortium name="The Broad Institute Genomics Platform"/>
            <consortium name="The Broad Institute Genome Sequencing Center for Infectious Disease"/>
            <person name="Wu L."/>
            <person name="Ma J."/>
        </authorList>
    </citation>
    <scope>NUCLEOTIDE SEQUENCE [LARGE SCALE GENOMIC DNA]</scope>
    <source>
        <strain evidence="13">CGMCC 1.12371</strain>
    </source>
</reference>
<comment type="catalytic activity">
    <reaction evidence="1">
        <text>Release of any N-terminal amino acid, including proline, that is linked to proline, even from a dipeptide or tripeptide.</text>
        <dbReference type="EC" id="3.4.11.9"/>
    </reaction>
</comment>
<comment type="caution">
    <text evidence="12">The sequence shown here is derived from an EMBL/GenBank/DDBJ whole genome shotgun (WGS) entry which is preliminary data.</text>
</comment>